<evidence type="ECO:0000256" key="2">
    <source>
        <dbReference type="ARBA" id="ARBA00004818"/>
    </source>
</evidence>
<dbReference type="STRING" id="870908.SAMN04488044_2862"/>
<comment type="catalytic activity">
    <reaction evidence="1">
        <text>2-phosphoglycolate + H2O = glycolate + phosphate</text>
        <dbReference type="Rhea" id="RHEA:14369"/>
        <dbReference type="ChEBI" id="CHEBI:15377"/>
        <dbReference type="ChEBI" id="CHEBI:29805"/>
        <dbReference type="ChEBI" id="CHEBI:43474"/>
        <dbReference type="ChEBI" id="CHEBI:58033"/>
        <dbReference type="EC" id="3.1.3.18"/>
    </reaction>
</comment>
<dbReference type="NCBIfam" id="TIGR01549">
    <property type="entry name" value="HAD-SF-IA-v1"/>
    <property type="match status" value="1"/>
</dbReference>
<dbReference type="InterPro" id="IPR036412">
    <property type="entry name" value="HAD-like_sf"/>
</dbReference>
<dbReference type="SUPFAM" id="SSF56784">
    <property type="entry name" value="HAD-like"/>
    <property type="match status" value="1"/>
</dbReference>
<dbReference type="SFLD" id="SFLDG01129">
    <property type="entry name" value="C1.5:_HAD__Beta-PGM__Phosphata"/>
    <property type="match status" value="1"/>
</dbReference>
<dbReference type="EC" id="3.1.3.18" evidence="4"/>
<dbReference type="InterPro" id="IPR023198">
    <property type="entry name" value="PGP-like_dom2"/>
</dbReference>
<accession>A0A1M5UCM8</accession>
<reference evidence="6" key="1">
    <citation type="submission" date="2016-11" db="EMBL/GenBank/DDBJ databases">
        <authorList>
            <person name="Varghese N."/>
            <person name="Submissions S."/>
        </authorList>
    </citation>
    <scope>NUCLEOTIDE SEQUENCE [LARGE SCALE GENOMIC DNA]</scope>
    <source>
        <strain evidence="6">DSM 28223</strain>
    </source>
</reference>
<evidence type="ECO:0000313" key="6">
    <source>
        <dbReference type="Proteomes" id="UP000184211"/>
    </source>
</evidence>
<dbReference type="PANTHER" id="PTHR43434:SF1">
    <property type="entry name" value="PHOSPHOGLYCOLATE PHOSPHATASE"/>
    <property type="match status" value="1"/>
</dbReference>
<dbReference type="PRINTS" id="PR00413">
    <property type="entry name" value="HADHALOGNASE"/>
</dbReference>
<dbReference type="Gene3D" id="3.40.50.1000">
    <property type="entry name" value="HAD superfamily/HAD-like"/>
    <property type="match status" value="1"/>
</dbReference>
<dbReference type="OrthoDB" id="9797743at2"/>
<dbReference type="InterPro" id="IPR023214">
    <property type="entry name" value="HAD_sf"/>
</dbReference>
<organism evidence="5 6">
    <name type="scientific">Cognatishimia maritima</name>
    <dbReference type="NCBI Taxonomy" id="870908"/>
    <lineage>
        <taxon>Bacteria</taxon>
        <taxon>Pseudomonadati</taxon>
        <taxon>Pseudomonadota</taxon>
        <taxon>Alphaproteobacteria</taxon>
        <taxon>Rhodobacterales</taxon>
        <taxon>Paracoccaceae</taxon>
        <taxon>Cognatishimia</taxon>
    </lineage>
</organism>
<dbReference type="GO" id="GO:0008967">
    <property type="term" value="F:phosphoglycolate phosphatase activity"/>
    <property type="evidence" value="ECO:0007669"/>
    <property type="project" value="UniProtKB-EC"/>
</dbReference>
<dbReference type="CDD" id="cd01427">
    <property type="entry name" value="HAD_like"/>
    <property type="match status" value="1"/>
</dbReference>
<gene>
    <name evidence="5" type="ORF">SAMN04488044_2862</name>
</gene>
<comment type="similarity">
    <text evidence="3">Belongs to the HAD-like hydrolase superfamily. CbbY/CbbZ/Gph/YieH family.</text>
</comment>
<sequence length="231" mass="24407">MTRIQALIFDKDGTLFDFDATWNNWTLGVIHHFSGGDAARTSQIADGIGFDLSQRRFRPDSPIIAGTNREAAELLAAAAGHPDASEVERYLSESTANAPLAEAVPLRPLMTRLRSAGLKLCVATNDSESGARAHLAAADCLQQFDFVAGYDSGLGCKPAPDPLIALAAMMSVPIEACAMIGDSLHDLQAGQRAGMTTIGVLTGPASHDALSPHTDHILPDIGHLPDWLALT</sequence>
<evidence type="ECO:0000256" key="1">
    <source>
        <dbReference type="ARBA" id="ARBA00000830"/>
    </source>
</evidence>
<dbReference type="InterPro" id="IPR006439">
    <property type="entry name" value="HAD-SF_hydro_IA"/>
</dbReference>
<evidence type="ECO:0000256" key="3">
    <source>
        <dbReference type="ARBA" id="ARBA00006171"/>
    </source>
</evidence>
<dbReference type="EMBL" id="FQWM01000006">
    <property type="protein sequence ID" value="SHH60586.1"/>
    <property type="molecule type" value="Genomic_DNA"/>
</dbReference>
<name>A0A1M5UCM8_9RHOB</name>
<dbReference type="Gene3D" id="1.10.150.240">
    <property type="entry name" value="Putative phosphatase, domain 2"/>
    <property type="match status" value="1"/>
</dbReference>
<dbReference type="InterPro" id="IPR050155">
    <property type="entry name" value="HAD-like_hydrolase_sf"/>
</dbReference>
<dbReference type="PANTHER" id="PTHR43434">
    <property type="entry name" value="PHOSPHOGLYCOLATE PHOSPHATASE"/>
    <property type="match status" value="1"/>
</dbReference>
<protein>
    <recommendedName>
        <fullName evidence="4">phosphoglycolate phosphatase</fullName>
        <ecNumber evidence="4">3.1.3.18</ecNumber>
    </recommendedName>
</protein>
<keyword evidence="6" id="KW-1185">Reference proteome</keyword>
<dbReference type="RefSeq" id="WP_072793700.1">
    <property type="nucleotide sequence ID" value="NZ_FQWM01000006.1"/>
</dbReference>
<dbReference type="AlphaFoldDB" id="A0A1M5UCM8"/>
<comment type="pathway">
    <text evidence="2">Organic acid metabolism; glycolate biosynthesis; glycolate from 2-phosphoglycolate: step 1/1.</text>
</comment>
<proteinExistence type="inferred from homology"/>
<dbReference type="Pfam" id="PF00702">
    <property type="entry name" value="Hydrolase"/>
    <property type="match status" value="1"/>
</dbReference>
<evidence type="ECO:0000256" key="4">
    <source>
        <dbReference type="ARBA" id="ARBA00013078"/>
    </source>
</evidence>
<evidence type="ECO:0000313" key="5">
    <source>
        <dbReference type="EMBL" id="SHH60586.1"/>
    </source>
</evidence>
<dbReference type="SFLD" id="SFLDS00003">
    <property type="entry name" value="Haloacid_Dehalogenase"/>
    <property type="match status" value="1"/>
</dbReference>
<dbReference type="GO" id="GO:0006281">
    <property type="term" value="P:DNA repair"/>
    <property type="evidence" value="ECO:0007669"/>
    <property type="project" value="TreeGrafter"/>
</dbReference>
<dbReference type="Proteomes" id="UP000184211">
    <property type="component" value="Unassembled WGS sequence"/>
</dbReference>